<protein>
    <submittedName>
        <fullName evidence="2">AzlD domain-containing protein</fullName>
    </submittedName>
</protein>
<name>A0A8J7DRY1_9CYAN</name>
<gene>
    <name evidence="2" type="ORF">IQ241_19835</name>
</gene>
<keyword evidence="1" id="KW-0812">Transmembrane</keyword>
<proteinExistence type="predicted"/>
<keyword evidence="3" id="KW-1185">Reference proteome</keyword>
<evidence type="ECO:0000256" key="1">
    <source>
        <dbReference type="SAM" id="Phobius"/>
    </source>
</evidence>
<dbReference type="EMBL" id="JADEXG010000058">
    <property type="protein sequence ID" value="MBE9079519.1"/>
    <property type="molecule type" value="Genomic_DNA"/>
</dbReference>
<dbReference type="Pfam" id="PF05437">
    <property type="entry name" value="AzlD"/>
    <property type="match status" value="1"/>
</dbReference>
<dbReference type="InterPro" id="IPR008407">
    <property type="entry name" value="Brnchd-chn_aa_trnsp_AzlD"/>
</dbReference>
<keyword evidence="1" id="KW-0472">Membrane</keyword>
<keyword evidence="1" id="KW-1133">Transmembrane helix</keyword>
<evidence type="ECO:0000313" key="3">
    <source>
        <dbReference type="Proteomes" id="UP000636505"/>
    </source>
</evidence>
<evidence type="ECO:0000313" key="2">
    <source>
        <dbReference type="EMBL" id="MBE9079519.1"/>
    </source>
</evidence>
<comment type="caution">
    <text evidence="2">The sequence shown here is derived from an EMBL/GenBank/DDBJ whole genome shotgun (WGS) entry which is preliminary data.</text>
</comment>
<reference evidence="2" key="1">
    <citation type="submission" date="2020-10" db="EMBL/GenBank/DDBJ databases">
        <authorList>
            <person name="Castelo-Branco R."/>
            <person name="Eusebio N."/>
            <person name="Adriana R."/>
            <person name="Vieira A."/>
            <person name="Brugerolle De Fraissinette N."/>
            <person name="Rezende De Castro R."/>
            <person name="Schneider M.P."/>
            <person name="Vasconcelos V."/>
            <person name="Leao P.N."/>
        </authorList>
    </citation>
    <scope>NUCLEOTIDE SEQUENCE</scope>
    <source>
        <strain evidence="2">LEGE 07310</strain>
    </source>
</reference>
<sequence length="53" mass="5829">MLFPADQLWVSYENARLVGAIATVAIAFWQKNLLVTIVAGMGLFLAYQILVGM</sequence>
<feature type="transmembrane region" description="Helical" evidence="1">
    <location>
        <begin position="20"/>
        <end position="47"/>
    </location>
</feature>
<accession>A0A8J7DRY1</accession>
<dbReference type="AlphaFoldDB" id="A0A8J7DRY1"/>
<organism evidence="2 3">
    <name type="scientific">Vasconcelosia minhoensis LEGE 07310</name>
    <dbReference type="NCBI Taxonomy" id="915328"/>
    <lineage>
        <taxon>Bacteria</taxon>
        <taxon>Bacillati</taxon>
        <taxon>Cyanobacteriota</taxon>
        <taxon>Cyanophyceae</taxon>
        <taxon>Nodosilineales</taxon>
        <taxon>Cymatolegaceae</taxon>
        <taxon>Vasconcelosia</taxon>
        <taxon>Vasconcelosia minhoensis</taxon>
    </lineage>
</organism>
<dbReference type="Proteomes" id="UP000636505">
    <property type="component" value="Unassembled WGS sequence"/>
</dbReference>